<gene>
    <name evidence="3" type="ORF">FB557_2707</name>
</gene>
<keyword evidence="4" id="KW-1185">Reference proteome</keyword>
<dbReference type="Gene3D" id="3.40.50.360">
    <property type="match status" value="1"/>
</dbReference>
<dbReference type="EMBL" id="VIUW01000005">
    <property type="protein sequence ID" value="TWD13314.1"/>
    <property type="molecule type" value="Genomic_DNA"/>
</dbReference>
<proteinExistence type="predicted"/>
<accession>A0A560W6S2</accession>
<comment type="caution">
    <text evidence="3">The sequence shown here is derived from an EMBL/GenBank/DDBJ whole genome shotgun (WGS) entry which is preliminary data.</text>
</comment>
<feature type="region of interest" description="Disordered" evidence="1">
    <location>
        <begin position="266"/>
        <end position="290"/>
    </location>
</feature>
<organism evidence="3 4">
    <name type="scientific">Marihabitans asiaticum</name>
    <dbReference type="NCBI Taxonomy" id="415218"/>
    <lineage>
        <taxon>Bacteria</taxon>
        <taxon>Bacillati</taxon>
        <taxon>Actinomycetota</taxon>
        <taxon>Actinomycetes</taxon>
        <taxon>Micrococcales</taxon>
        <taxon>Intrasporangiaceae</taxon>
        <taxon>Marihabitans</taxon>
    </lineage>
</organism>
<feature type="domain" description="NADPH-dependent FMN reductase-like" evidence="2">
    <location>
        <begin position="57"/>
        <end position="205"/>
    </location>
</feature>
<dbReference type="InterPro" id="IPR029039">
    <property type="entry name" value="Flavoprotein-like_sf"/>
</dbReference>
<evidence type="ECO:0000313" key="4">
    <source>
        <dbReference type="Proteomes" id="UP000315628"/>
    </source>
</evidence>
<evidence type="ECO:0000313" key="3">
    <source>
        <dbReference type="EMBL" id="TWD13314.1"/>
    </source>
</evidence>
<evidence type="ECO:0000259" key="2">
    <source>
        <dbReference type="Pfam" id="PF03358"/>
    </source>
</evidence>
<evidence type="ECO:0000256" key="1">
    <source>
        <dbReference type="SAM" id="MobiDB-lite"/>
    </source>
</evidence>
<dbReference type="InterPro" id="IPR005025">
    <property type="entry name" value="FMN_Rdtase-like_dom"/>
</dbReference>
<dbReference type="Pfam" id="PF03358">
    <property type="entry name" value="FMN_red"/>
    <property type="match status" value="1"/>
</dbReference>
<dbReference type="SUPFAM" id="SSF52218">
    <property type="entry name" value="Flavoproteins"/>
    <property type="match status" value="1"/>
</dbReference>
<dbReference type="GO" id="GO:0016491">
    <property type="term" value="F:oxidoreductase activity"/>
    <property type="evidence" value="ECO:0007669"/>
    <property type="project" value="InterPro"/>
</dbReference>
<reference evidence="3 4" key="1">
    <citation type="submission" date="2019-06" db="EMBL/GenBank/DDBJ databases">
        <title>Sequencing the genomes of 1000 actinobacteria strains.</title>
        <authorList>
            <person name="Klenk H.-P."/>
        </authorList>
    </citation>
    <scope>NUCLEOTIDE SEQUENCE [LARGE SCALE GENOMIC DNA]</scope>
    <source>
        <strain evidence="3 4">DSM 18935</strain>
    </source>
</reference>
<sequence>MSPFALVPEIWRRSAPTRVTRAVVPASHLDQAAYGGPVTDASASAHQQPPSYDGLRALLVNCSLTKDPLRSHTGLLLDAVGGIMSRAGVEVDTLHAVEHPIAPGVQPDMREDWPDDAWPELWPRVERAHILVIGTPIWLGEESSVCRRIIERLYAMSGELNEQGQSLYYGKVGGAVVTGNEDGVKHTSMSLLYAMQHLGYVIPPQADCGWIGEIGPGPSFGDEQEGSDPAGFDSDFTRRNTTIMAWNVMHTADLLRRAGGLPTYGNDRSAFESGERFGYQPPARSIPARG</sequence>
<dbReference type="Proteomes" id="UP000315628">
    <property type="component" value="Unassembled WGS sequence"/>
</dbReference>
<dbReference type="AlphaFoldDB" id="A0A560W6S2"/>
<protein>
    <submittedName>
        <fullName evidence="3">Multimeric flavodoxin WrbA</fullName>
    </submittedName>
</protein>
<name>A0A560W6S2_9MICO</name>